<dbReference type="PROSITE" id="PS50016">
    <property type="entry name" value="ZF_PHD_2"/>
    <property type="match status" value="1"/>
</dbReference>
<dbReference type="CDD" id="cd15613">
    <property type="entry name" value="PHD_AL_plant"/>
    <property type="match status" value="1"/>
</dbReference>
<feature type="compositionally biased region" description="Low complexity" evidence="12">
    <location>
        <begin position="193"/>
        <end position="203"/>
    </location>
</feature>
<evidence type="ECO:0000256" key="9">
    <source>
        <dbReference type="ARBA" id="ARBA00023242"/>
    </source>
</evidence>
<dbReference type="FunFam" id="3.30.40.10:FF:000306">
    <property type="entry name" value="PHD finger alfin-like protein"/>
    <property type="match status" value="1"/>
</dbReference>
<dbReference type="GO" id="GO:0008270">
    <property type="term" value="F:zinc ion binding"/>
    <property type="evidence" value="ECO:0007669"/>
    <property type="project" value="UniProtKB-KW"/>
</dbReference>
<keyword evidence="3 11" id="KW-0479">Metal-binding</keyword>
<name>A0A3S3NWN8_9MAGN</name>
<sequence>MDAASAPYNPRTVDEVFRDFKGRRAGMIKALTTESLVLTMLFSNLDADVDDFYQQCDPEVDFYKSWLKLFVVVWTLGLNGQMSCLAEKENLCLYGFPSEQWEVNLPAEEVPPELPEPALGINFARDGMQEKDWLSLVAVHSDAWLLAVAFYFGARFGFDKNDRRRLFGMINELPTIYEVVTGTAKKQSKEKSSTTNHSSNKSKPISKGRGPESQTKFSKGMQPKEEEEGFEEEDEEEHGETLCGACGENYASDEFWICCDICEKWFHGKCVKITPARAEHIKQYKCPSCSNKRARP</sequence>
<evidence type="ECO:0000256" key="6">
    <source>
        <dbReference type="ARBA" id="ARBA00022853"/>
    </source>
</evidence>
<dbReference type="PANTHER" id="PTHR12321:SF98">
    <property type="entry name" value="PHD FINGER PROTEIN ALFIN-LIKE 5"/>
    <property type="match status" value="1"/>
</dbReference>
<keyword evidence="4 10" id="KW-0863">Zinc-finger</keyword>
<evidence type="ECO:0000256" key="2">
    <source>
        <dbReference type="ARBA" id="ARBA00010445"/>
    </source>
</evidence>
<evidence type="ECO:0000313" key="14">
    <source>
        <dbReference type="EMBL" id="RWR95919.1"/>
    </source>
</evidence>
<dbReference type="GO" id="GO:0000976">
    <property type="term" value="F:transcription cis-regulatory region binding"/>
    <property type="evidence" value="ECO:0007669"/>
    <property type="project" value="TreeGrafter"/>
</dbReference>
<dbReference type="InterPro" id="IPR044104">
    <property type="entry name" value="PHD_AL_plant"/>
</dbReference>
<comment type="caution">
    <text evidence="14">The sequence shown here is derived from an EMBL/GenBank/DDBJ whole genome shotgun (WGS) entry which is preliminary data.</text>
</comment>
<feature type="compositionally biased region" description="Acidic residues" evidence="12">
    <location>
        <begin position="225"/>
        <end position="236"/>
    </location>
</feature>
<comment type="subcellular location">
    <subcellularLocation>
        <location evidence="1 11">Nucleus</location>
    </subcellularLocation>
</comment>
<dbReference type="GO" id="GO:0006355">
    <property type="term" value="P:regulation of DNA-templated transcription"/>
    <property type="evidence" value="ECO:0007669"/>
    <property type="project" value="UniProtKB-UniRule"/>
</dbReference>
<dbReference type="InterPro" id="IPR045104">
    <property type="entry name" value="Alfin"/>
</dbReference>
<evidence type="ECO:0000256" key="5">
    <source>
        <dbReference type="ARBA" id="ARBA00022833"/>
    </source>
</evidence>
<keyword evidence="6 11" id="KW-0156">Chromatin regulator</keyword>
<keyword evidence="9 11" id="KW-0539">Nucleus</keyword>
<reference evidence="14 15" key="1">
    <citation type="journal article" date="2019" name="Nat. Plants">
        <title>Stout camphor tree genome fills gaps in understanding of flowering plant genome evolution.</title>
        <authorList>
            <person name="Chaw S.M."/>
            <person name="Liu Y.C."/>
            <person name="Wu Y.W."/>
            <person name="Wang H.Y."/>
            <person name="Lin C.I."/>
            <person name="Wu C.S."/>
            <person name="Ke H.M."/>
            <person name="Chang L.Y."/>
            <person name="Hsu C.Y."/>
            <person name="Yang H.T."/>
            <person name="Sudianto E."/>
            <person name="Hsu M.H."/>
            <person name="Wu K.P."/>
            <person name="Wang L.N."/>
            <person name="Leebens-Mack J.H."/>
            <person name="Tsai I.J."/>
        </authorList>
    </citation>
    <scope>NUCLEOTIDE SEQUENCE [LARGE SCALE GENOMIC DNA]</scope>
    <source>
        <strain evidence="15">cv. Chaw 1501</strain>
        <tissue evidence="14">Young leaves</tissue>
    </source>
</reference>
<keyword evidence="5 11" id="KW-0862">Zinc</keyword>
<dbReference type="InterPro" id="IPR013083">
    <property type="entry name" value="Znf_RING/FYVE/PHD"/>
</dbReference>
<dbReference type="InterPro" id="IPR019787">
    <property type="entry name" value="Znf_PHD-finger"/>
</dbReference>
<dbReference type="STRING" id="337451.A0A3S3NWN8"/>
<comment type="subunit">
    <text evidence="11">Interacts with H3K4me3 and to a lesser extent with H3K4me2.</text>
</comment>
<gene>
    <name evidence="14" type="ORF">CKAN_02527900</name>
</gene>
<evidence type="ECO:0000256" key="7">
    <source>
        <dbReference type="ARBA" id="ARBA00023015"/>
    </source>
</evidence>
<comment type="function">
    <text evidence="11">Histone-binding component that specifically recognizes H3 tails trimethylated on 'Lys-4' (H3K4me3), which mark transcription start sites of virtually all active genes.</text>
</comment>
<dbReference type="Gene3D" id="3.30.40.10">
    <property type="entry name" value="Zinc/RING finger domain, C3HC4 (zinc finger)"/>
    <property type="match status" value="1"/>
</dbReference>
<dbReference type="SUPFAM" id="SSF57903">
    <property type="entry name" value="FYVE/PHD zinc finger"/>
    <property type="match status" value="1"/>
</dbReference>
<keyword evidence="15" id="KW-1185">Reference proteome</keyword>
<feature type="domain" description="PHD-type" evidence="13">
    <location>
        <begin position="240"/>
        <end position="292"/>
    </location>
</feature>
<proteinExistence type="inferred from homology"/>
<evidence type="ECO:0000256" key="3">
    <source>
        <dbReference type="ARBA" id="ARBA00022723"/>
    </source>
</evidence>
<evidence type="ECO:0000256" key="1">
    <source>
        <dbReference type="ARBA" id="ARBA00004123"/>
    </source>
</evidence>
<keyword evidence="8 11" id="KW-0804">Transcription</keyword>
<dbReference type="GO" id="GO:0003712">
    <property type="term" value="F:transcription coregulator activity"/>
    <property type="evidence" value="ECO:0007669"/>
    <property type="project" value="TreeGrafter"/>
</dbReference>
<evidence type="ECO:0000256" key="10">
    <source>
        <dbReference type="PROSITE-ProRule" id="PRU00146"/>
    </source>
</evidence>
<dbReference type="InterPro" id="IPR021998">
    <property type="entry name" value="Alfin_N"/>
</dbReference>
<dbReference type="EMBL" id="QPKB01000011">
    <property type="protein sequence ID" value="RWR95919.1"/>
    <property type="molecule type" value="Genomic_DNA"/>
</dbReference>
<evidence type="ECO:0000256" key="4">
    <source>
        <dbReference type="ARBA" id="ARBA00022771"/>
    </source>
</evidence>
<dbReference type="InterPro" id="IPR011011">
    <property type="entry name" value="Znf_FYVE_PHD"/>
</dbReference>
<evidence type="ECO:0000256" key="11">
    <source>
        <dbReference type="RuleBase" id="RU369089"/>
    </source>
</evidence>
<dbReference type="GO" id="GO:0006325">
    <property type="term" value="P:chromatin organization"/>
    <property type="evidence" value="ECO:0007669"/>
    <property type="project" value="UniProtKB-UniRule"/>
</dbReference>
<dbReference type="InterPro" id="IPR019786">
    <property type="entry name" value="Zinc_finger_PHD-type_CS"/>
</dbReference>
<feature type="region of interest" description="Disordered" evidence="12">
    <location>
        <begin position="184"/>
        <end position="236"/>
    </location>
</feature>
<dbReference type="InterPro" id="IPR001965">
    <property type="entry name" value="Znf_PHD"/>
</dbReference>
<dbReference type="AlphaFoldDB" id="A0A3S3NWN8"/>
<dbReference type="SMART" id="SM00249">
    <property type="entry name" value="PHD"/>
    <property type="match status" value="1"/>
</dbReference>
<dbReference type="Proteomes" id="UP000283530">
    <property type="component" value="Unassembled WGS sequence"/>
</dbReference>
<dbReference type="GO" id="GO:0042393">
    <property type="term" value="F:histone binding"/>
    <property type="evidence" value="ECO:0007669"/>
    <property type="project" value="UniProtKB-UniRule"/>
</dbReference>
<dbReference type="Pfam" id="PF00628">
    <property type="entry name" value="PHD"/>
    <property type="match status" value="1"/>
</dbReference>
<dbReference type="GO" id="GO:0005634">
    <property type="term" value="C:nucleus"/>
    <property type="evidence" value="ECO:0007669"/>
    <property type="project" value="UniProtKB-SubCell"/>
</dbReference>
<accession>A0A3S3NWN8</accession>
<dbReference type="OrthoDB" id="436852at2759"/>
<evidence type="ECO:0000259" key="13">
    <source>
        <dbReference type="PROSITE" id="PS50016"/>
    </source>
</evidence>
<comment type="similarity">
    <text evidence="2 11">Belongs to the Alfin family.</text>
</comment>
<dbReference type="PROSITE" id="PS01359">
    <property type="entry name" value="ZF_PHD_1"/>
    <property type="match status" value="1"/>
</dbReference>
<comment type="domain">
    <text evidence="11">The PHD-type zinc finger mediates the binding to H3K4me3.</text>
</comment>
<keyword evidence="7 11" id="KW-0805">Transcription regulation</keyword>
<evidence type="ECO:0000256" key="12">
    <source>
        <dbReference type="SAM" id="MobiDB-lite"/>
    </source>
</evidence>
<dbReference type="Pfam" id="PF12165">
    <property type="entry name" value="Alfin"/>
    <property type="match status" value="2"/>
</dbReference>
<dbReference type="PANTHER" id="PTHR12321">
    <property type="entry name" value="CPG BINDING PROTEIN"/>
    <property type="match status" value="1"/>
</dbReference>
<organism evidence="14 15">
    <name type="scientific">Cinnamomum micranthum f. kanehirae</name>
    <dbReference type="NCBI Taxonomy" id="337451"/>
    <lineage>
        <taxon>Eukaryota</taxon>
        <taxon>Viridiplantae</taxon>
        <taxon>Streptophyta</taxon>
        <taxon>Embryophyta</taxon>
        <taxon>Tracheophyta</taxon>
        <taxon>Spermatophyta</taxon>
        <taxon>Magnoliopsida</taxon>
        <taxon>Magnoliidae</taxon>
        <taxon>Laurales</taxon>
        <taxon>Lauraceae</taxon>
        <taxon>Cinnamomum</taxon>
    </lineage>
</organism>
<evidence type="ECO:0000256" key="8">
    <source>
        <dbReference type="ARBA" id="ARBA00023163"/>
    </source>
</evidence>
<protein>
    <recommendedName>
        <fullName evidence="11">PHD finger protein ALFIN-LIKE</fullName>
    </recommendedName>
</protein>
<evidence type="ECO:0000313" key="15">
    <source>
        <dbReference type="Proteomes" id="UP000283530"/>
    </source>
</evidence>